<dbReference type="Proteomes" id="UP000789702">
    <property type="component" value="Unassembled WGS sequence"/>
</dbReference>
<dbReference type="EMBL" id="CAJVPU010000704">
    <property type="protein sequence ID" value="CAG8459474.1"/>
    <property type="molecule type" value="Genomic_DNA"/>
</dbReference>
<evidence type="ECO:0000313" key="2">
    <source>
        <dbReference type="Proteomes" id="UP000789702"/>
    </source>
</evidence>
<comment type="caution">
    <text evidence="1">The sequence shown here is derived from an EMBL/GenBank/DDBJ whole genome shotgun (WGS) entry which is preliminary data.</text>
</comment>
<name>A0ACA9K8V9_9GLOM</name>
<gene>
    <name evidence="1" type="ORF">DHETER_LOCUS1212</name>
</gene>
<organism evidence="1 2">
    <name type="scientific">Dentiscutata heterogama</name>
    <dbReference type="NCBI Taxonomy" id="1316150"/>
    <lineage>
        <taxon>Eukaryota</taxon>
        <taxon>Fungi</taxon>
        <taxon>Fungi incertae sedis</taxon>
        <taxon>Mucoromycota</taxon>
        <taxon>Glomeromycotina</taxon>
        <taxon>Glomeromycetes</taxon>
        <taxon>Diversisporales</taxon>
        <taxon>Gigasporaceae</taxon>
        <taxon>Dentiscutata</taxon>
    </lineage>
</organism>
<sequence>MTKDKLVKKETKCSVLVNQNGKIEKCEEMFALLTSTSTLGAYLRTVYHLLEKEELLDFKELINLLKPFACITTLMGAEQMLTHQVICNVRDEIELNIGDRWEDPKIEGYLAAILDPRFKNLEFTPEKFEGLKNISDKRW</sequence>
<keyword evidence="2" id="KW-1185">Reference proteome</keyword>
<evidence type="ECO:0000313" key="1">
    <source>
        <dbReference type="EMBL" id="CAG8459474.1"/>
    </source>
</evidence>
<protein>
    <submittedName>
        <fullName evidence="1">12391_t:CDS:1</fullName>
    </submittedName>
</protein>
<accession>A0ACA9K8V9</accession>
<proteinExistence type="predicted"/>
<reference evidence="1" key="1">
    <citation type="submission" date="2021-06" db="EMBL/GenBank/DDBJ databases">
        <authorList>
            <person name="Kallberg Y."/>
            <person name="Tangrot J."/>
            <person name="Rosling A."/>
        </authorList>
    </citation>
    <scope>NUCLEOTIDE SEQUENCE</scope>
    <source>
        <strain evidence="1">IL203A</strain>
    </source>
</reference>